<organism evidence="3 4">
    <name type="scientific">Adineta steineri</name>
    <dbReference type="NCBI Taxonomy" id="433720"/>
    <lineage>
        <taxon>Eukaryota</taxon>
        <taxon>Metazoa</taxon>
        <taxon>Spiralia</taxon>
        <taxon>Gnathifera</taxon>
        <taxon>Rotifera</taxon>
        <taxon>Eurotatoria</taxon>
        <taxon>Bdelloidea</taxon>
        <taxon>Adinetida</taxon>
        <taxon>Adinetidae</taxon>
        <taxon>Adineta</taxon>
    </lineage>
</organism>
<comment type="caution">
    <text evidence="3">The sequence shown here is derived from an EMBL/GenBank/DDBJ whole genome shotgun (WGS) entry which is preliminary data.</text>
</comment>
<proteinExistence type="predicted"/>
<accession>A0A819QUU2</accession>
<dbReference type="Proteomes" id="UP000663845">
    <property type="component" value="Unassembled WGS sequence"/>
</dbReference>
<dbReference type="PANTHER" id="PTHR47272:SF1">
    <property type="entry name" value="PIGGYBAC TRANSPOSABLE ELEMENT-DERIVED PROTEIN 3-LIKE"/>
    <property type="match status" value="1"/>
</dbReference>
<reference evidence="3" key="1">
    <citation type="submission" date="2021-02" db="EMBL/GenBank/DDBJ databases">
        <authorList>
            <person name="Nowell W R."/>
        </authorList>
    </citation>
    <scope>NUCLEOTIDE SEQUENCE</scope>
</reference>
<feature type="domain" description="PiggyBac transposable element-derived protein" evidence="1">
    <location>
        <begin position="60"/>
        <end position="117"/>
    </location>
</feature>
<name>A0A819QUU2_9BILA</name>
<gene>
    <name evidence="2" type="ORF">JYZ213_LOCUS24352</name>
    <name evidence="3" type="ORF">OXD698_LOCUS31559</name>
</gene>
<dbReference type="EMBL" id="CAJNOG010000298">
    <property type="protein sequence ID" value="CAF1155589.1"/>
    <property type="molecule type" value="Genomic_DNA"/>
</dbReference>
<dbReference type="EMBL" id="CAJOAZ010003925">
    <property type="protein sequence ID" value="CAF4035335.1"/>
    <property type="molecule type" value="Genomic_DNA"/>
</dbReference>
<protein>
    <recommendedName>
        <fullName evidence="1">PiggyBac transposable element-derived protein domain-containing protein</fullName>
    </recommendedName>
</protein>
<dbReference type="InterPro" id="IPR029526">
    <property type="entry name" value="PGBD"/>
</dbReference>
<evidence type="ECO:0000259" key="1">
    <source>
        <dbReference type="Pfam" id="PF13843"/>
    </source>
</evidence>
<evidence type="ECO:0000313" key="4">
    <source>
        <dbReference type="Proteomes" id="UP000663844"/>
    </source>
</evidence>
<dbReference type="PANTHER" id="PTHR47272">
    <property type="entry name" value="DDE_TNP_1_7 DOMAIN-CONTAINING PROTEIN"/>
    <property type="match status" value="1"/>
</dbReference>
<dbReference type="AlphaFoldDB" id="A0A819QUU2"/>
<dbReference type="Proteomes" id="UP000663844">
    <property type="component" value="Unassembled WGS sequence"/>
</dbReference>
<evidence type="ECO:0000313" key="2">
    <source>
        <dbReference type="EMBL" id="CAF1155589.1"/>
    </source>
</evidence>
<dbReference type="Pfam" id="PF13843">
    <property type="entry name" value="DDE_Tnp_1_7"/>
    <property type="match status" value="1"/>
</dbReference>
<sequence>MGWAGPGWAGRLWAQPSPSGALQGYPIPTEKEFNQKEKGYYEYFIPNNNKCIKTIIQCWDKEKRFTVDIKAPQIIKKYNKFMGGVDSLDMLIALHPIPFKSKRWYTRTIWRIFDLMIFSF</sequence>
<evidence type="ECO:0000313" key="3">
    <source>
        <dbReference type="EMBL" id="CAF4035335.1"/>
    </source>
</evidence>